<dbReference type="EMBL" id="CAKLDM010000003">
    <property type="protein sequence ID" value="CAH0542609.1"/>
    <property type="molecule type" value="Genomic_DNA"/>
</dbReference>
<reference evidence="2" key="1">
    <citation type="submission" date="2021-11" db="EMBL/GenBank/DDBJ databases">
        <authorList>
            <person name="Rodrigo-Torres L."/>
            <person name="Arahal R. D."/>
            <person name="Lucena T."/>
        </authorList>
    </citation>
    <scope>NUCLEOTIDE SEQUENCE</scope>
    <source>
        <strain evidence="2">CECT 7928</strain>
    </source>
</reference>
<feature type="transmembrane region" description="Helical" evidence="1">
    <location>
        <begin position="6"/>
        <end position="25"/>
    </location>
</feature>
<keyword evidence="1" id="KW-0812">Transmembrane</keyword>
<keyword evidence="1" id="KW-0472">Membrane</keyword>
<keyword evidence="1" id="KW-1133">Transmembrane helix</keyword>
<sequence length="48" mass="5440">MSVYDTISVIAAVAVFISLFNQRFGKFQTDYRNNRVVGCYFDPSASIK</sequence>
<dbReference type="Proteomes" id="UP000838748">
    <property type="component" value="Unassembled WGS sequence"/>
</dbReference>
<protein>
    <submittedName>
        <fullName evidence="2">Uncharacterized protein</fullName>
    </submittedName>
</protein>
<organism evidence="2 3">
    <name type="scientific">Vibrio marisflavi CECT 7928</name>
    <dbReference type="NCBI Taxonomy" id="634439"/>
    <lineage>
        <taxon>Bacteria</taxon>
        <taxon>Pseudomonadati</taxon>
        <taxon>Pseudomonadota</taxon>
        <taxon>Gammaproteobacteria</taxon>
        <taxon>Vibrionales</taxon>
        <taxon>Vibrionaceae</taxon>
        <taxon>Vibrio</taxon>
    </lineage>
</organism>
<keyword evidence="3" id="KW-1185">Reference proteome</keyword>
<comment type="caution">
    <text evidence="2">The sequence shown here is derived from an EMBL/GenBank/DDBJ whole genome shotgun (WGS) entry which is preliminary data.</text>
</comment>
<accession>A0ABM9A9L4</accession>
<evidence type="ECO:0000313" key="3">
    <source>
        <dbReference type="Proteomes" id="UP000838748"/>
    </source>
</evidence>
<gene>
    <name evidence="2" type="ORF">VMF7928_04120</name>
</gene>
<name>A0ABM9A9L4_9VIBR</name>
<evidence type="ECO:0000256" key="1">
    <source>
        <dbReference type="SAM" id="Phobius"/>
    </source>
</evidence>
<proteinExistence type="predicted"/>
<evidence type="ECO:0000313" key="2">
    <source>
        <dbReference type="EMBL" id="CAH0542609.1"/>
    </source>
</evidence>